<dbReference type="EC" id="1.11.1.-" evidence="14"/>
<keyword evidence="5 14" id="KW-0575">Peroxidase</keyword>
<accession>A0A8H4KZG7</accession>
<dbReference type="PRINTS" id="PR00459">
    <property type="entry name" value="ASPEROXIDASE"/>
</dbReference>
<evidence type="ECO:0000259" key="15">
    <source>
        <dbReference type="PROSITE" id="PS50873"/>
    </source>
</evidence>
<gene>
    <name evidence="16" type="ORF">FALBO_14318</name>
</gene>
<evidence type="ECO:0000256" key="3">
    <source>
        <dbReference type="ARBA" id="ARBA00004569"/>
    </source>
</evidence>
<keyword evidence="10" id="KW-0408">Iron</keyword>
<dbReference type="SUPFAM" id="SSF48113">
    <property type="entry name" value="Heme-dependent peroxidases"/>
    <property type="match status" value="1"/>
</dbReference>
<dbReference type="GO" id="GO:0005759">
    <property type="term" value="C:mitochondrial matrix"/>
    <property type="evidence" value="ECO:0007669"/>
    <property type="project" value="UniProtKB-SubCell"/>
</dbReference>
<keyword evidence="6" id="KW-0349">Heme</keyword>
<evidence type="ECO:0000313" key="17">
    <source>
        <dbReference type="Proteomes" id="UP000554235"/>
    </source>
</evidence>
<dbReference type="InterPro" id="IPR044831">
    <property type="entry name" value="Ccp1-like"/>
</dbReference>
<dbReference type="PROSITE" id="PS00435">
    <property type="entry name" value="PEROXIDASE_1"/>
    <property type="match status" value="1"/>
</dbReference>
<dbReference type="GO" id="GO:0034599">
    <property type="term" value="P:cellular response to oxidative stress"/>
    <property type="evidence" value="ECO:0007669"/>
    <property type="project" value="InterPro"/>
</dbReference>
<dbReference type="PRINTS" id="PR00458">
    <property type="entry name" value="PEROXIDASE"/>
</dbReference>
<dbReference type="InterPro" id="IPR019794">
    <property type="entry name" value="Peroxidases_AS"/>
</dbReference>
<dbReference type="GO" id="GO:0004130">
    <property type="term" value="F:cytochrome-c peroxidase activity"/>
    <property type="evidence" value="ECO:0007669"/>
    <property type="project" value="UniProtKB-EC"/>
</dbReference>
<keyword evidence="8" id="KW-0809">Transit peptide</keyword>
<dbReference type="GO" id="GO:0042744">
    <property type="term" value="P:hydrogen peroxide catabolic process"/>
    <property type="evidence" value="ECO:0007669"/>
    <property type="project" value="TreeGrafter"/>
</dbReference>
<evidence type="ECO:0000313" key="16">
    <source>
        <dbReference type="EMBL" id="KAF4458937.1"/>
    </source>
</evidence>
<feature type="domain" description="Plant heme peroxidase family profile" evidence="15">
    <location>
        <begin position="267"/>
        <end position="512"/>
    </location>
</feature>
<dbReference type="Pfam" id="PF00141">
    <property type="entry name" value="peroxidase"/>
    <property type="match status" value="1"/>
</dbReference>
<dbReference type="FunFam" id="1.10.520.10:FF:000005">
    <property type="entry name" value="Cytochrome c peroxidase"/>
    <property type="match status" value="1"/>
</dbReference>
<proteinExistence type="inferred from homology"/>
<evidence type="ECO:0000256" key="7">
    <source>
        <dbReference type="ARBA" id="ARBA00022723"/>
    </source>
</evidence>
<evidence type="ECO:0000256" key="13">
    <source>
        <dbReference type="ARBA" id="ARBA00049265"/>
    </source>
</evidence>
<evidence type="ECO:0000256" key="5">
    <source>
        <dbReference type="ARBA" id="ARBA00022559"/>
    </source>
</evidence>
<dbReference type="EMBL" id="JAADYS010002311">
    <property type="protein sequence ID" value="KAF4458937.1"/>
    <property type="molecule type" value="Genomic_DNA"/>
</dbReference>
<comment type="subcellular location">
    <subcellularLocation>
        <location evidence="3">Mitochondrion intermembrane space</location>
    </subcellularLocation>
    <subcellularLocation>
        <location evidence="2">Mitochondrion matrix</location>
    </subcellularLocation>
</comment>
<sequence length="522" mass="58025">MTNYLHQLHQLHKGVFPRRGSVGDWAKLSKLAYHGPSISMHRVGSWARKYSTSSEARGGLQASLEAVGQVLGWYPGWDEDEAASSSAAFHGSRCVGDSATGSASTALMRQAPVLPAAFPPKTPATPCYLWVSDFILPSLLLLLSLPLRSNIFEASYHSLSFTVKMASATRQFARAATRASTRGAFSLAPRQAFRQQGRRYYSSEPAQKSSSTWIWLTGAAVAGGAGYYFYANGASASPKVFSPTKEDYQKVYNEIAARLDEKEDYDDGSYAPVLLRLAWHASGTYDKETGTGGSNGATMRFAPESDHGANAGLKAARDFLEPVKQKFPWITYSDLWILSGVCAIQEMQGPIIPFRPGRSDRDVSACTPDGRLPDATKYSDHLRSIFYRMGFNDQEIVALSGAHALGRCHTDRSGFTGPWTFSPTILTNDYFRLLIEEKWQWKKWNGPAQYEDKSTKTLMMLPTDMALVQDKKLKPYVEKYAKDNDAFFKDFSDVVLRLFELGVPFAQGTENQRWSFKPTWDS</sequence>
<keyword evidence="11" id="KW-0496">Mitochondrion</keyword>
<dbReference type="GO" id="GO:0000302">
    <property type="term" value="P:response to reactive oxygen species"/>
    <property type="evidence" value="ECO:0007669"/>
    <property type="project" value="TreeGrafter"/>
</dbReference>
<evidence type="ECO:0000256" key="6">
    <source>
        <dbReference type="ARBA" id="ARBA00022617"/>
    </source>
</evidence>
<comment type="similarity">
    <text evidence="4">Belongs to the peroxidase family. Cytochrome c peroxidase subfamily.</text>
</comment>
<evidence type="ECO:0000256" key="1">
    <source>
        <dbReference type="ARBA" id="ARBA00003917"/>
    </source>
</evidence>
<dbReference type="GO" id="GO:0020037">
    <property type="term" value="F:heme binding"/>
    <property type="evidence" value="ECO:0007669"/>
    <property type="project" value="UniProtKB-UniRule"/>
</dbReference>
<dbReference type="InterPro" id="IPR002016">
    <property type="entry name" value="Haem_peroxidase"/>
</dbReference>
<evidence type="ECO:0000256" key="9">
    <source>
        <dbReference type="ARBA" id="ARBA00023002"/>
    </source>
</evidence>
<comment type="subunit">
    <text evidence="12">Forms a one-to-one complex with cytochrome c.</text>
</comment>
<evidence type="ECO:0000256" key="8">
    <source>
        <dbReference type="ARBA" id="ARBA00022946"/>
    </source>
</evidence>
<comment type="function">
    <text evidence="1">Destroys radicals which are normally produced within the cells and which are toxic to biological systems.</text>
</comment>
<comment type="catalytic activity">
    <reaction evidence="13">
        <text>2 Fe(II)-[cytochrome c] + H2O2 + 2 H(+) = 2 Fe(III)-[cytochrome c] + 2 H2O</text>
        <dbReference type="Rhea" id="RHEA:16581"/>
        <dbReference type="Rhea" id="RHEA-COMP:10350"/>
        <dbReference type="Rhea" id="RHEA-COMP:14399"/>
        <dbReference type="ChEBI" id="CHEBI:15377"/>
        <dbReference type="ChEBI" id="CHEBI:15378"/>
        <dbReference type="ChEBI" id="CHEBI:16240"/>
        <dbReference type="ChEBI" id="CHEBI:29033"/>
        <dbReference type="ChEBI" id="CHEBI:29034"/>
        <dbReference type="EC" id="1.11.1.5"/>
    </reaction>
</comment>
<keyword evidence="9 14" id="KW-0560">Oxidoreductase</keyword>
<dbReference type="FunFam" id="1.10.420.10:FF:000009">
    <property type="entry name" value="Ascorbate peroxidase"/>
    <property type="match status" value="1"/>
</dbReference>
<dbReference type="CDD" id="cd00691">
    <property type="entry name" value="ascorbate_peroxidase"/>
    <property type="match status" value="1"/>
</dbReference>
<dbReference type="OrthoDB" id="2859658at2759"/>
<dbReference type="InterPro" id="IPR019793">
    <property type="entry name" value="Peroxidases_heam-ligand_BS"/>
</dbReference>
<evidence type="ECO:0000256" key="12">
    <source>
        <dbReference type="ARBA" id="ARBA00038574"/>
    </source>
</evidence>
<protein>
    <recommendedName>
        <fullName evidence="14">Peroxidase</fullName>
        <ecNumber evidence="14">1.11.1.-</ecNumber>
    </recommendedName>
</protein>
<dbReference type="Gene3D" id="1.10.520.10">
    <property type="match status" value="1"/>
</dbReference>
<evidence type="ECO:0000256" key="14">
    <source>
        <dbReference type="RuleBase" id="RU363051"/>
    </source>
</evidence>
<dbReference type="InterPro" id="IPR010255">
    <property type="entry name" value="Haem_peroxidase_sf"/>
</dbReference>
<dbReference type="AlphaFoldDB" id="A0A8H4KZG7"/>
<organism evidence="16 17">
    <name type="scientific">Fusarium albosuccineum</name>
    <dbReference type="NCBI Taxonomy" id="1237068"/>
    <lineage>
        <taxon>Eukaryota</taxon>
        <taxon>Fungi</taxon>
        <taxon>Dikarya</taxon>
        <taxon>Ascomycota</taxon>
        <taxon>Pezizomycotina</taxon>
        <taxon>Sordariomycetes</taxon>
        <taxon>Hypocreomycetidae</taxon>
        <taxon>Hypocreales</taxon>
        <taxon>Nectriaceae</taxon>
        <taxon>Fusarium</taxon>
        <taxon>Fusarium decemcellulare species complex</taxon>
    </lineage>
</organism>
<dbReference type="PROSITE" id="PS00436">
    <property type="entry name" value="PEROXIDASE_2"/>
    <property type="match status" value="1"/>
</dbReference>
<dbReference type="GO" id="GO:0046872">
    <property type="term" value="F:metal ion binding"/>
    <property type="evidence" value="ECO:0007669"/>
    <property type="project" value="UniProtKB-UniRule"/>
</dbReference>
<evidence type="ECO:0000256" key="4">
    <source>
        <dbReference type="ARBA" id="ARBA00005997"/>
    </source>
</evidence>
<dbReference type="PROSITE" id="PS50873">
    <property type="entry name" value="PEROXIDASE_4"/>
    <property type="match status" value="1"/>
</dbReference>
<dbReference type="Gene3D" id="1.10.420.10">
    <property type="entry name" value="Peroxidase, domain 2"/>
    <property type="match status" value="1"/>
</dbReference>
<name>A0A8H4KZG7_9HYPO</name>
<dbReference type="Proteomes" id="UP000554235">
    <property type="component" value="Unassembled WGS sequence"/>
</dbReference>
<dbReference type="InterPro" id="IPR002207">
    <property type="entry name" value="Peroxidase_I"/>
</dbReference>
<keyword evidence="17" id="KW-1185">Reference proteome</keyword>
<dbReference type="GO" id="GO:0005758">
    <property type="term" value="C:mitochondrial intermembrane space"/>
    <property type="evidence" value="ECO:0007669"/>
    <property type="project" value="UniProtKB-SubCell"/>
</dbReference>
<evidence type="ECO:0000256" key="10">
    <source>
        <dbReference type="ARBA" id="ARBA00023004"/>
    </source>
</evidence>
<reference evidence="16 17" key="1">
    <citation type="submission" date="2020-01" db="EMBL/GenBank/DDBJ databases">
        <title>Identification and distribution of gene clusters putatively required for synthesis of sphingolipid metabolism inhibitors in phylogenetically diverse species of the filamentous fungus Fusarium.</title>
        <authorList>
            <person name="Kim H.-S."/>
            <person name="Busman M."/>
            <person name="Brown D.W."/>
            <person name="Divon H."/>
            <person name="Uhlig S."/>
            <person name="Proctor R.H."/>
        </authorList>
    </citation>
    <scope>NUCLEOTIDE SEQUENCE [LARGE SCALE GENOMIC DNA]</scope>
    <source>
        <strain evidence="16 17">NRRL 20459</strain>
    </source>
</reference>
<dbReference type="PANTHER" id="PTHR31356:SF58">
    <property type="entry name" value="CYTOCHROME C PEROXIDASE, MITOCHONDRIAL"/>
    <property type="match status" value="1"/>
</dbReference>
<keyword evidence="7" id="KW-0479">Metal-binding</keyword>
<evidence type="ECO:0000256" key="11">
    <source>
        <dbReference type="ARBA" id="ARBA00023128"/>
    </source>
</evidence>
<dbReference type="PANTHER" id="PTHR31356">
    <property type="entry name" value="THYLAKOID LUMENAL 29 KDA PROTEIN, CHLOROPLASTIC-RELATED"/>
    <property type="match status" value="1"/>
</dbReference>
<comment type="caution">
    <text evidence="16">The sequence shown here is derived from an EMBL/GenBank/DDBJ whole genome shotgun (WGS) entry which is preliminary data.</text>
</comment>
<evidence type="ECO:0000256" key="2">
    <source>
        <dbReference type="ARBA" id="ARBA00004305"/>
    </source>
</evidence>